<reference evidence="3 5" key="2">
    <citation type="journal article" date="2013" name="Nature">
        <title>Insights into bilaterian evolution from three spiralian genomes.</title>
        <authorList>
            <person name="Simakov O."/>
            <person name="Marletaz F."/>
            <person name="Cho S.J."/>
            <person name="Edsinger-Gonzales E."/>
            <person name="Havlak P."/>
            <person name="Hellsten U."/>
            <person name="Kuo D.H."/>
            <person name="Larsson T."/>
            <person name="Lv J."/>
            <person name="Arendt D."/>
            <person name="Savage R."/>
            <person name="Osoegawa K."/>
            <person name="de Jong P."/>
            <person name="Grimwood J."/>
            <person name="Chapman J.A."/>
            <person name="Shapiro H."/>
            <person name="Aerts A."/>
            <person name="Otillar R.P."/>
            <person name="Terry A.Y."/>
            <person name="Boore J.L."/>
            <person name="Grigoriev I.V."/>
            <person name="Lindberg D.R."/>
            <person name="Seaver E.C."/>
            <person name="Weisblat D.A."/>
            <person name="Putnam N.H."/>
            <person name="Rokhsar D.S."/>
        </authorList>
    </citation>
    <scope>NUCLEOTIDE SEQUENCE</scope>
</reference>
<dbReference type="EnsemblMetazoa" id="HelroT165465">
    <property type="protein sequence ID" value="HelroP165465"/>
    <property type="gene ID" value="HelroG165465"/>
</dbReference>
<dbReference type="GeneID" id="20201046"/>
<evidence type="ECO:0000313" key="5">
    <source>
        <dbReference type="Proteomes" id="UP000015101"/>
    </source>
</evidence>
<keyword evidence="5" id="KW-1185">Reference proteome</keyword>
<dbReference type="SUPFAM" id="SSF56219">
    <property type="entry name" value="DNase I-like"/>
    <property type="match status" value="1"/>
</dbReference>
<dbReference type="KEGG" id="hro:HELRODRAFT_165465"/>
<dbReference type="InParanoid" id="T1EWU6"/>
<dbReference type="Gene3D" id="3.60.10.10">
    <property type="entry name" value="Endonuclease/exonuclease/phosphatase"/>
    <property type="match status" value="1"/>
</dbReference>
<evidence type="ECO:0000256" key="1">
    <source>
        <dbReference type="SAM" id="Coils"/>
    </source>
</evidence>
<dbReference type="Proteomes" id="UP000015101">
    <property type="component" value="Unassembled WGS sequence"/>
</dbReference>
<dbReference type="Pfam" id="PF14529">
    <property type="entry name" value="Exo_endo_phos_2"/>
    <property type="match status" value="1"/>
</dbReference>
<evidence type="ECO:0000313" key="3">
    <source>
        <dbReference type="EMBL" id="ESN91431.1"/>
    </source>
</evidence>
<feature type="domain" description="Endonuclease/exonuclease/phosphatase" evidence="2">
    <location>
        <begin position="231"/>
        <end position="334"/>
    </location>
</feature>
<keyword evidence="1" id="KW-0175">Coiled coil</keyword>
<reference evidence="4" key="3">
    <citation type="submission" date="2015-06" db="UniProtKB">
        <authorList>
            <consortium name="EnsemblMetazoa"/>
        </authorList>
    </citation>
    <scope>IDENTIFICATION</scope>
</reference>
<dbReference type="RefSeq" id="XP_009030284.1">
    <property type="nucleotide sequence ID" value="XM_009032036.1"/>
</dbReference>
<organism evidence="4 5">
    <name type="scientific">Helobdella robusta</name>
    <name type="common">Californian leech</name>
    <dbReference type="NCBI Taxonomy" id="6412"/>
    <lineage>
        <taxon>Eukaryota</taxon>
        <taxon>Metazoa</taxon>
        <taxon>Spiralia</taxon>
        <taxon>Lophotrochozoa</taxon>
        <taxon>Annelida</taxon>
        <taxon>Clitellata</taxon>
        <taxon>Hirudinea</taxon>
        <taxon>Rhynchobdellida</taxon>
        <taxon>Glossiphoniidae</taxon>
        <taxon>Helobdella</taxon>
    </lineage>
</organism>
<dbReference type="CTD" id="20201046"/>
<dbReference type="AlphaFoldDB" id="T1EWU6"/>
<protein>
    <recommendedName>
        <fullName evidence="2">Endonuclease/exonuclease/phosphatase domain-containing protein</fullName>
    </recommendedName>
</protein>
<dbReference type="HOGENOM" id="CLU_567767_0_0_1"/>
<dbReference type="EMBL" id="KB097700">
    <property type="protein sequence ID" value="ESN91431.1"/>
    <property type="molecule type" value="Genomic_DNA"/>
</dbReference>
<evidence type="ECO:0000259" key="2">
    <source>
        <dbReference type="Pfam" id="PF14529"/>
    </source>
</evidence>
<dbReference type="GO" id="GO:0003824">
    <property type="term" value="F:catalytic activity"/>
    <property type="evidence" value="ECO:0007669"/>
    <property type="project" value="InterPro"/>
</dbReference>
<name>T1EWU6_HELRO</name>
<dbReference type="OrthoDB" id="8064697at2759"/>
<feature type="coiled-coil region" evidence="1">
    <location>
        <begin position="351"/>
        <end position="381"/>
    </location>
</feature>
<sequence length="481" mass="53285">MHKIYIKIMQLPTTFWNNGLLVVEPIGVVVRIAPLLLVNKPLQQPLPIMTLPFWVFAWGVVLAGRPAPTCCKWTHLNNCATNLGSYYLCNNCPHPTTISSSPVRGAQPNRPIIRNKTSATPNINPISHSDSKLNILQFNCNGLKNKSAEIAHHLSIHNISIAALPETKLSTRSAVPVFKNYAIYRKDRKSGRGGGLMMLIHHKIPYTIKQLPDTVTMESQGITIMADDTEINIVNVYIPPQSACPPHFCASIADLLEFPNIILLGDLNAHDGLWYSGNSDARGETLAAEIDDSDCCTLNLDCPTRLPSNCQPTSPDFSIASISLTNCLNCNNYNNVITNNIDDVNNNHTNSDNLNNNINNINNTNNNINNINNNNNSANTVDTNARTLSANTSCNWNIINSENPNNNINNTNNNIYNNNSINNNNNNNANYVDTKSTTHSANITCKWNIITRSKKNHSDDNNNNCINNNNNKYCKNNINNM</sequence>
<evidence type="ECO:0000313" key="4">
    <source>
        <dbReference type="EnsemblMetazoa" id="HelroP165465"/>
    </source>
</evidence>
<dbReference type="InterPro" id="IPR005135">
    <property type="entry name" value="Endo/exonuclease/phosphatase"/>
</dbReference>
<dbReference type="eggNOG" id="ENOG502RWD2">
    <property type="taxonomic scope" value="Eukaryota"/>
</dbReference>
<proteinExistence type="predicted"/>
<gene>
    <name evidence="4" type="primary">20201046</name>
    <name evidence="3" type="ORF">HELRODRAFT_165465</name>
</gene>
<dbReference type="EMBL" id="AMQM01002061">
    <property type="status" value="NOT_ANNOTATED_CDS"/>
    <property type="molecule type" value="Genomic_DNA"/>
</dbReference>
<dbReference type="InterPro" id="IPR036691">
    <property type="entry name" value="Endo/exonu/phosph_ase_sf"/>
</dbReference>
<reference evidence="5" key="1">
    <citation type="submission" date="2012-12" db="EMBL/GenBank/DDBJ databases">
        <authorList>
            <person name="Hellsten U."/>
            <person name="Grimwood J."/>
            <person name="Chapman J.A."/>
            <person name="Shapiro H."/>
            <person name="Aerts A."/>
            <person name="Otillar R.P."/>
            <person name="Terry A.Y."/>
            <person name="Boore J.L."/>
            <person name="Simakov O."/>
            <person name="Marletaz F."/>
            <person name="Cho S.-J."/>
            <person name="Edsinger-Gonzales E."/>
            <person name="Havlak P."/>
            <person name="Kuo D.-H."/>
            <person name="Larsson T."/>
            <person name="Lv J."/>
            <person name="Arendt D."/>
            <person name="Savage R."/>
            <person name="Osoegawa K."/>
            <person name="de Jong P."/>
            <person name="Lindberg D.R."/>
            <person name="Seaver E.C."/>
            <person name="Weisblat D.A."/>
            <person name="Putnam N.H."/>
            <person name="Grigoriev I.V."/>
            <person name="Rokhsar D.S."/>
        </authorList>
    </citation>
    <scope>NUCLEOTIDE SEQUENCE</scope>
</reference>
<accession>T1EWU6</accession>